<evidence type="ECO:0000256" key="7">
    <source>
        <dbReference type="ARBA" id="ARBA00038886"/>
    </source>
</evidence>
<comment type="caution">
    <text evidence="11">The sequence shown here is derived from an EMBL/GenBank/DDBJ whole genome shotgun (WGS) entry which is preliminary data.</text>
</comment>
<dbReference type="PANTHER" id="PTHR11999">
    <property type="entry name" value="GROUP II PYRIDOXAL-5-PHOSPHATE DECARBOXYLASE"/>
    <property type="match status" value="1"/>
</dbReference>
<keyword evidence="3" id="KW-0127">Catecholamine biosynthesis</keyword>
<dbReference type="GO" id="GO:0005737">
    <property type="term" value="C:cytoplasm"/>
    <property type="evidence" value="ECO:0007669"/>
    <property type="project" value="TreeGrafter"/>
</dbReference>
<name>A0AAV4EW14_9GAST</name>
<dbReference type="GO" id="GO:0004058">
    <property type="term" value="F:aromatic-L-amino-acid decarboxylase activity"/>
    <property type="evidence" value="ECO:0007669"/>
    <property type="project" value="UniProtKB-EC"/>
</dbReference>
<reference evidence="11 12" key="1">
    <citation type="journal article" date="2021" name="Elife">
        <title>Chloroplast acquisition without the gene transfer in kleptoplastic sea slugs, Plakobranchus ocellatus.</title>
        <authorList>
            <person name="Maeda T."/>
            <person name="Takahashi S."/>
            <person name="Yoshida T."/>
            <person name="Shimamura S."/>
            <person name="Takaki Y."/>
            <person name="Nagai Y."/>
            <person name="Toyoda A."/>
            <person name="Suzuki Y."/>
            <person name="Arimoto A."/>
            <person name="Ishii H."/>
            <person name="Satoh N."/>
            <person name="Nishiyama T."/>
            <person name="Hasebe M."/>
            <person name="Maruyama T."/>
            <person name="Minagawa J."/>
            <person name="Obokata J."/>
            <person name="Shigenobu S."/>
        </authorList>
    </citation>
    <scope>NUCLEOTIDE SEQUENCE [LARGE SCALE GENOMIC DNA]</scope>
</reference>
<dbReference type="PANTHER" id="PTHR11999:SF167">
    <property type="entry name" value="AROMATIC-L-AMINO-ACID DECARBOXYLASE"/>
    <property type="match status" value="1"/>
</dbReference>
<dbReference type="Pfam" id="PF00282">
    <property type="entry name" value="Pyridoxal_deC"/>
    <property type="match status" value="2"/>
</dbReference>
<evidence type="ECO:0000256" key="1">
    <source>
        <dbReference type="ARBA" id="ARBA00001933"/>
    </source>
</evidence>
<dbReference type="Proteomes" id="UP000762676">
    <property type="component" value="Unassembled WGS sequence"/>
</dbReference>
<dbReference type="InterPro" id="IPR010977">
    <property type="entry name" value="Aromatic_deC"/>
</dbReference>
<evidence type="ECO:0000256" key="4">
    <source>
        <dbReference type="ARBA" id="ARBA00022793"/>
    </source>
</evidence>
<proteinExistence type="inferred from homology"/>
<dbReference type="GO" id="GO:0019752">
    <property type="term" value="P:carboxylic acid metabolic process"/>
    <property type="evidence" value="ECO:0007669"/>
    <property type="project" value="InterPro"/>
</dbReference>
<dbReference type="InterPro" id="IPR015424">
    <property type="entry name" value="PyrdxlP-dep_Trfase"/>
</dbReference>
<keyword evidence="5 10" id="KW-0663">Pyridoxal phosphate</keyword>
<dbReference type="GO" id="GO:0006520">
    <property type="term" value="P:amino acid metabolic process"/>
    <property type="evidence" value="ECO:0007669"/>
    <property type="project" value="InterPro"/>
</dbReference>
<dbReference type="InterPro" id="IPR002129">
    <property type="entry name" value="PyrdxlP-dep_de-COase"/>
</dbReference>
<keyword evidence="4" id="KW-0210">Decarboxylase</keyword>
<dbReference type="AlphaFoldDB" id="A0AAV4EW14"/>
<comment type="similarity">
    <text evidence="10">Belongs to the group II decarboxylase family.</text>
</comment>
<evidence type="ECO:0000256" key="10">
    <source>
        <dbReference type="RuleBase" id="RU000382"/>
    </source>
</evidence>
<protein>
    <recommendedName>
        <fullName evidence="8">Aromatic-L-amino-acid decarboxylase</fullName>
        <ecNumber evidence="7">4.1.1.28</ecNumber>
    </recommendedName>
    <alternativeName>
        <fullName evidence="9">DOPA decarboxylase</fullName>
    </alternativeName>
</protein>
<organism evidence="11 12">
    <name type="scientific">Elysia marginata</name>
    <dbReference type="NCBI Taxonomy" id="1093978"/>
    <lineage>
        <taxon>Eukaryota</taxon>
        <taxon>Metazoa</taxon>
        <taxon>Spiralia</taxon>
        <taxon>Lophotrochozoa</taxon>
        <taxon>Mollusca</taxon>
        <taxon>Gastropoda</taxon>
        <taxon>Heterobranchia</taxon>
        <taxon>Euthyneura</taxon>
        <taxon>Panpulmonata</taxon>
        <taxon>Sacoglossa</taxon>
        <taxon>Placobranchoidea</taxon>
        <taxon>Plakobranchidae</taxon>
        <taxon>Elysia</taxon>
    </lineage>
</organism>
<dbReference type="SUPFAM" id="SSF53383">
    <property type="entry name" value="PLP-dependent transferases"/>
    <property type="match status" value="2"/>
</dbReference>
<dbReference type="PRINTS" id="PR00800">
    <property type="entry name" value="YHDCRBOXLASE"/>
</dbReference>
<dbReference type="FunFam" id="1.20.1340.10:FF:000001">
    <property type="entry name" value="Histidine decarboxylase"/>
    <property type="match status" value="1"/>
</dbReference>
<keyword evidence="12" id="KW-1185">Reference proteome</keyword>
<sequence>MDAEEFRTRGREMVDYVADYLETIGSRLPVPDVTPGYLRELIPNTAPDKGENFDNVMSDLDRVIMPGLTHWMSPHFHAYYPSDNSYPSMLGDMLANALNCVGFTWAASPACTELEVAMMDWLAQMLQLPKEFLFSENGKGGGSIQGSASEATLVALLSARTAAINTARESNPEVTQGQLIDKLVAYTSSEHWQLSFGRRFRSLKLWFVLRSYGVAGLQALIRKGENFDKISLGLNPDHMGLMPDSYYRWTTMSDE</sequence>
<dbReference type="Gene3D" id="3.40.640.10">
    <property type="entry name" value="Type I PLP-dependent aspartate aminotransferase-like (Major domain)"/>
    <property type="match status" value="2"/>
</dbReference>
<dbReference type="InterPro" id="IPR015421">
    <property type="entry name" value="PyrdxlP-dep_Trfase_major"/>
</dbReference>
<dbReference type="GO" id="GO:0030170">
    <property type="term" value="F:pyridoxal phosphate binding"/>
    <property type="evidence" value="ECO:0007669"/>
    <property type="project" value="InterPro"/>
</dbReference>
<keyword evidence="6 10" id="KW-0456">Lyase</keyword>
<evidence type="ECO:0000256" key="6">
    <source>
        <dbReference type="ARBA" id="ARBA00023239"/>
    </source>
</evidence>
<dbReference type="EMBL" id="BMAT01011024">
    <property type="protein sequence ID" value="GFR65102.1"/>
    <property type="molecule type" value="Genomic_DNA"/>
</dbReference>
<accession>A0AAV4EW14</accession>
<evidence type="ECO:0000313" key="11">
    <source>
        <dbReference type="EMBL" id="GFR65102.1"/>
    </source>
</evidence>
<evidence type="ECO:0000313" key="12">
    <source>
        <dbReference type="Proteomes" id="UP000762676"/>
    </source>
</evidence>
<evidence type="ECO:0000256" key="9">
    <source>
        <dbReference type="ARBA" id="ARBA00041275"/>
    </source>
</evidence>
<evidence type="ECO:0000256" key="8">
    <source>
        <dbReference type="ARBA" id="ARBA00040968"/>
    </source>
</evidence>
<evidence type="ECO:0000256" key="5">
    <source>
        <dbReference type="ARBA" id="ARBA00022898"/>
    </source>
</evidence>
<comment type="subunit">
    <text evidence="2">Homodimer.</text>
</comment>
<dbReference type="GO" id="GO:0042423">
    <property type="term" value="P:catecholamine biosynthetic process"/>
    <property type="evidence" value="ECO:0007669"/>
    <property type="project" value="UniProtKB-KW"/>
</dbReference>
<comment type="cofactor">
    <cofactor evidence="1 10">
        <name>pyridoxal 5'-phosphate</name>
        <dbReference type="ChEBI" id="CHEBI:597326"/>
    </cofactor>
</comment>
<dbReference type="EC" id="4.1.1.28" evidence="7"/>
<evidence type="ECO:0000256" key="3">
    <source>
        <dbReference type="ARBA" id="ARBA00022584"/>
    </source>
</evidence>
<dbReference type="Gene3D" id="1.20.1340.10">
    <property type="entry name" value="dopa decarboxylase, N-terminal domain"/>
    <property type="match status" value="1"/>
</dbReference>
<evidence type="ECO:0000256" key="2">
    <source>
        <dbReference type="ARBA" id="ARBA00011738"/>
    </source>
</evidence>
<gene>
    <name evidence="11" type="ORF">ElyMa_005521500</name>
</gene>